<reference evidence="1 2" key="1">
    <citation type="submission" date="2020-06" db="EMBL/GenBank/DDBJ databases">
        <authorList>
            <person name="Li R."/>
            <person name="Bekaert M."/>
        </authorList>
    </citation>
    <scope>NUCLEOTIDE SEQUENCE [LARGE SCALE GENOMIC DNA]</scope>
    <source>
        <strain evidence="2">wild</strain>
    </source>
</reference>
<organism evidence="1 2">
    <name type="scientific">Mytilus coruscus</name>
    <name type="common">Sea mussel</name>
    <dbReference type="NCBI Taxonomy" id="42192"/>
    <lineage>
        <taxon>Eukaryota</taxon>
        <taxon>Metazoa</taxon>
        <taxon>Spiralia</taxon>
        <taxon>Lophotrochozoa</taxon>
        <taxon>Mollusca</taxon>
        <taxon>Bivalvia</taxon>
        <taxon>Autobranchia</taxon>
        <taxon>Pteriomorphia</taxon>
        <taxon>Mytilida</taxon>
        <taxon>Mytiloidea</taxon>
        <taxon>Mytilidae</taxon>
        <taxon>Mytilinae</taxon>
        <taxon>Mytilus</taxon>
    </lineage>
</organism>
<accession>A0A6J8C4X1</accession>
<keyword evidence="2" id="KW-1185">Reference proteome</keyword>
<gene>
    <name evidence="1" type="ORF">MCOR_26439</name>
</gene>
<dbReference type="Proteomes" id="UP000507470">
    <property type="component" value="Unassembled WGS sequence"/>
</dbReference>
<dbReference type="EMBL" id="CACVKT020004755">
    <property type="protein sequence ID" value="CAC5391428.1"/>
    <property type="molecule type" value="Genomic_DNA"/>
</dbReference>
<proteinExistence type="predicted"/>
<dbReference type="AlphaFoldDB" id="A0A6J8C4X1"/>
<evidence type="ECO:0000313" key="1">
    <source>
        <dbReference type="EMBL" id="CAC5391428.1"/>
    </source>
</evidence>
<name>A0A6J8C4X1_MYTCO</name>
<protein>
    <submittedName>
        <fullName evidence="1">Uncharacterized protein</fullName>
    </submittedName>
</protein>
<sequence>MIKEAIRTSLRVVAGRAVMRLGTDTTIHILNKLDSIYGNIDQRELMAAFYGARERRRMKILPIGVATEFVVNLCKENVVQRYTVVPTSIVRQAGAISKLRRQPNNHVVLEQQEDNNVSHQTHSTNTEMKTRYRVDRDSFAYICNIVEDNLWRSTTKETALTADQQVCIALRFYTMGYDKATVSRAVNDVTNALIDVDDNYIQRPKDVNS</sequence>
<evidence type="ECO:0000313" key="2">
    <source>
        <dbReference type="Proteomes" id="UP000507470"/>
    </source>
</evidence>